<dbReference type="AlphaFoldDB" id="A0A1P9WY90"/>
<dbReference type="PIRSF" id="PIRSF000883">
    <property type="entry name" value="Pesterase_MJ0912"/>
    <property type="match status" value="1"/>
</dbReference>
<dbReference type="PANTHER" id="PTHR42850:SF2">
    <property type="entry name" value="BLL5683 PROTEIN"/>
    <property type="match status" value="1"/>
</dbReference>
<dbReference type="Pfam" id="PF12850">
    <property type="entry name" value="Metallophos_2"/>
    <property type="match status" value="1"/>
</dbReference>
<dbReference type="Proteomes" id="UP000187941">
    <property type="component" value="Chromosome"/>
</dbReference>
<dbReference type="Gene3D" id="3.60.21.10">
    <property type="match status" value="1"/>
</dbReference>
<dbReference type="GO" id="GO:0005737">
    <property type="term" value="C:cytoplasm"/>
    <property type="evidence" value="ECO:0007669"/>
    <property type="project" value="TreeGrafter"/>
</dbReference>
<dbReference type="InterPro" id="IPR011152">
    <property type="entry name" value="Pesterase_MJ0912"/>
</dbReference>
<accession>A0A1P9WY90</accession>
<dbReference type="RefSeq" id="WP_077131757.1">
    <property type="nucleotide sequence ID" value="NZ_CP014263.1"/>
</dbReference>
<evidence type="ECO:0000259" key="2">
    <source>
        <dbReference type="Pfam" id="PF12850"/>
    </source>
</evidence>
<protein>
    <submittedName>
        <fullName evidence="3">Serine/threonine protein phosphatase</fullName>
    </submittedName>
</protein>
<name>A0A1P9WY90_9BACT</name>
<dbReference type="InterPro" id="IPR029052">
    <property type="entry name" value="Metallo-depent_PP-like"/>
</dbReference>
<dbReference type="InterPro" id="IPR024654">
    <property type="entry name" value="Calcineurin-like_PHP_lpxH"/>
</dbReference>
<keyword evidence="4" id="KW-1185">Reference proteome</keyword>
<evidence type="ECO:0000313" key="4">
    <source>
        <dbReference type="Proteomes" id="UP000187941"/>
    </source>
</evidence>
<comment type="similarity">
    <text evidence="1">Belongs to the metallophosphoesterase superfamily. YfcE family.</text>
</comment>
<gene>
    <name evidence="3" type="ORF">AWR27_13985</name>
</gene>
<dbReference type="CDD" id="cd00838">
    <property type="entry name" value="MPP_superfamily"/>
    <property type="match status" value="1"/>
</dbReference>
<dbReference type="KEGG" id="smon:AWR27_13985"/>
<proteinExistence type="inferred from homology"/>
<sequence length="271" mass="30330">MKIALFSDIHANLPALEAVLADMDRRCPDAVYCLGDLVGYNVWPNEVINTIRRRGIPTIAGNYDYGIGRHSDDCGCAYREEDEKAMGKVSISYTNSVVGPSERQYLRTLPTHIRVEFELDNNPEHLWTQQTPFSLLLVHGSPRKVNEYLFADRPDRSLGRVLEGANADILCFGHTHKPYHKVVSAEAEGQETYWRHAINIGSVGKPKDGDPRACYVLLTIDEMARPGLAGPGSKEDVQVEFIRVEYDVEKAAKAIENSELPNPYADMLRTA</sequence>
<dbReference type="SUPFAM" id="SSF56300">
    <property type="entry name" value="Metallo-dependent phosphatases"/>
    <property type="match status" value="1"/>
</dbReference>
<dbReference type="STRING" id="1178516.AWR27_13985"/>
<evidence type="ECO:0000313" key="3">
    <source>
        <dbReference type="EMBL" id="AQG80330.1"/>
    </source>
</evidence>
<evidence type="ECO:0000256" key="1">
    <source>
        <dbReference type="ARBA" id="ARBA00008950"/>
    </source>
</evidence>
<dbReference type="OrthoDB" id="9813918at2"/>
<dbReference type="PANTHER" id="PTHR42850">
    <property type="entry name" value="METALLOPHOSPHOESTERASE"/>
    <property type="match status" value="1"/>
</dbReference>
<organism evidence="3 4">
    <name type="scientific">Spirosoma montaniterrae</name>
    <dbReference type="NCBI Taxonomy" id="1178516"/>
    <lineage>
        <taxon>Bacteria</taxon>
        <taxon>Pseudomonadati</taxon>
        <taxon>Bacteroidota</taxon>
        <taxon>Cytophagia</taxon>
        <taxon>Cytophagales</taxon>
        <taxon>Cytophagaceae</taxon>
        <taxon>Spirosoma</taxon>
    </lineage>
</organism>
<reference evidence="3 4" key="1">
    <citation type="submission" date="2016-01" db="EMBL/GenBank/DDBJ databases">
        <authorList>
            <person name="Oliw E.H."/>
        </authorList>
    </citation>
    <scope>NUCLEOTIDE SEQUENCE [LARGE SCALE GENOMIC DNA]</scope>
    <source>
        <strain evidence="3 4">DY10</strain>
    </source>
</reference>
<dbReference type="InterPro" id="IPR050126">
    <property type="entry name" value="Ap4A_hydrolase"/>
</dbReference>
<feature type="domain" description="Calcineurin-like phosphoesterase" evidence="2">
    <location>
        <begin position="1"/>
        <end position="222"/>
    </location>
</feature>
<dbReference type="GO" id="GO:0016791">
    <property type="term" value="F:phosphatase activity"/>
    <property type="evidence" value="ECO:0007669"/>
    <property type="project" value="TreeGrafter"/>
</dbReference>
<dbReference type="EMBL" id="CP014263">
    <property type="protein sequence ID" value="AQG80330.1"/>
    <property type="molecule type" value="Genomic_DNA"/>
</dbReference>